<evidence type="ECO:0000313" key="3">
    <source>
        <dbReference type="Proteomes" id="UP000275473"/>
    </source>
</evidence>
<dbReference type="InterPro" id="IPR021683">
    <property type="entry name" value="DUF3267"/>
</dbReference>
<evidence type="ECO:0000313" key="2">
    <source>
        <dbReference type="EMBL" id="RNF39413.1"/>
    </source>
</evidence>
<dbReference type="Pfam" id="PF11667">
    <property type="entry name" value="DUF3267"/>
    <property type="match status" value="1"/>
</dbReference>
<keyword evidence="1" id="KW-0472">Membrane</keyword>
<keyword evidence="3" id="KW-1185">Reference proteome</keyword>
<comment type="caution">
    <text evidence="2">The sequence shown here is derived from an EMBL/GenBank/DDBJ whole genome shotgun (WGS) entry which is preliminary data.</text>
</comment>
<proteinExistence type="predicted"/>
<keyword evidence="1" id="KW-0812">Transmembrane</keyword>
<dbReference type="OrthoDB" id="2360495at2"/>
<protein>
    <submittedName>
        <fullName evidence="2">DUF3267 domain-containing protein</fullName>
    </submittedName>
</protein>
<feature type="transmembrane region" description="Helical" evidence="1">
    <location>
        <begin position="134"/>
        <end position="153"/>
    </location>
</feature>
<feature type="transmembrane region" description="Helical" evidence="1">
    <location>
        <begin position="106"/>
        <end position="128"/>
    </location>
</feature>
<evidence type="ECO:0000256" key="1">
    <source>
        <dbReference type="SAM" id="Phobius"/>
    </source>
</evidence>
<dbReference type="AlphaFoldDB" id="A0A3M8P6W7"/>
<sequence length="181" mass="20865">MHCWKTINVKKQYGFDRLFMLSSLSGLGVFMIFYVALNIFYSATLSDQYFLLFLLSMIALYPLHKLCHFLPLVGCRRSIRLVFKKQLGLIPLISLRIKEPVPKMHFIFALISPFLLINSSIILLVASMPAYSHYFAMLFAFHCALCLTDLVYIRNLSRSPKYALIEETENGFQILVPQVIS</sequence>
<dbReference type="Proteomes" id="UP000275473">
    <property type="component" value="Unassembled WGS sequence"/>
</dbReference>
<feature type="transmembrane region" description="Helical" evidence="1">
    <location>
        <begin position="21"/>
        <end position="43"/>
    </location>
</feature>
<keyword evidence="1" id="KW-1133">Transmembrane helix</keyword>
<gene>
    <name evidence="2" type="ORF">EEX84_10035</name>
</gene>
<name>A0A3M8P6W7_9BACL</name>
<feature type="transmembrane region" description="Helical" evidence="1">
    <location>
        <begin position="49"/>
        <end position="75"/>
    </location>
</feature>
<reference evidence="2 3" key="1">
    <citation type="journal article" date="2018" name="Int. J. Syst. Evol. Microbiol.">
        <title>Planococcus salinus sp. nov., a moderately halophilic bacterium isolated from a saline-alkali soil.</title>
        <authorList>
            <person name="Gan L."/>
        </authorList>
    </citation>
    <scope>NUCLEOTIDE SEQUENCE [LARGE SCALE GENOMIC DNA]</scope>
    <source>
        <strain evidence="2 3">LCB217</strain>
    </source>
</reference>
<organism evidence="2 3">
    <name type="scientific">Planococcus salinus</name>
    <dbReference type="NCBI Taxonomy" id="1848460"/>
    <lineage>
        <taxon>Bacteria</taxon>
        <taxon>Bacillati</taxon>
        <taxon>Bacillota</taxon>
        <taxon>Bacilli</taxon>
        <taxon>Bacillales</taxon>
        <taxon>Caryophanaceae</taxon>
        <taxon>Planococcus</taxon>
    </lineage>
</organism>
<dbReference type="EMBL" id="RIAX01000006">
    <property type="protein sequence ID" value="RNF39413.1"/>
    <property type="molecule type" value="Genomic_DNA"/>
</dbReference>
<dbReference type="RefSeq" id="WP_123165504.1">
    <property type="nucleotide sequence ID" value="NZ_RIAX01000006.1"/>
</dbReference>
<accession>A0A3M8P6W7</accession>